<dbReference type="EMBL" id="GIIL01006972">
    <property type="protein sequence ID" value="NOV50698.1"/>
    <property type="molecule type" value="Transcribed_RNA"/>
</dbReference>
<proteinExistence type="predicted"/>
<protein>
    <submittedName>
        <fullName evidence="2">Putative secreted protein</fullName>
    </submittedName>
</protein>
<keyword evidence="1" id="KW-0732">Signal</keyword>
<evidence type="ECO:0000313" key="2">
    <source>
        <dbReference type="EMBL" id="NOV50698.1"/>
    </source>
</evidence>
<accession>A0A6M2E042</accession>
<evidence type="ECO:0000256" key="1">
    <source>
        <dbReference type="SAM" id="SignalP"/>
    </source>
</evidence>
<feature type="chain" id="PRO_5026740231" evidence="1">
    <location>
        <begin position="22"/>
        <end position="74"/>
    </location>
</feature>
<organism evidence="2">
    <name type="scientific">Xenopsylla cheopis</name>
    <name type="common">Oriental rat flea</name>
    <name type="synonym">Pulex cheopis</name>
    <dbReference type="NCBI Taxonomy" id="163159"/>
    <lineage>
        <taxon>Eukaryota</taxon>
        <taxon>Metazoa</taxon>
        <taxon>Ecdysozoa</taxon>
        <taxon>Arthropoda</taxon>
        <taxon>Hexapoda</taxon>
        <taxon>Insecta</taxon>
        <taxon>Pterygota</taxon>
        <taxon>Neoptera</taxon>
        <taxon>Endopterygota</taxon>
        <taxon>Siphonaptera</taxon>
        <taxon>Pulicidae</taxon>
        <taxon>Xenopsyllinae</taxon>
        <taxon>Xenopsylla</taxon>
    </lineage>
</organism>
<feature type="signal peptide" evidence="1">
    <location>
        <begin position="1"/>
        <end position="21"/>
    </location>
</feature>
<dbReference type="AlphaFoldDB" id="A0A6M2E042"/>
<reference evidence="2" key="1">
    <citation type="submission" date="2020-03" db="EMBL/GenBank/DDBJ databases">
        <title>Transcriptomic Profiling of the Digestive Tract of the Rat Flea, Xenopsylla cheopis, Following Blood Feeding and Infection with Yersinia pestis.</title>
        <authorList>
            <person name="Bland D.M."/>
            <person name="Martens C.A."/>
            <person name="Virtaneva K."/>
            <person name="Kanakabandi K."/>
            <person name="Long D."/>
            <person name="Rosenke R."/>
            <person name="Saturday G.A."/>
            <person name="Hoyt F.H."/>
            <person name="Bruno D.P."/>
            <person name="Ribeiro J.M.C."/>
            <person name="Hinnebusch J."/>
        </authorList>
    </citation>
    <scope>NUCLEOTIDE SEQUENCE</scope>
</reference>
<sequence>MVKNWIKSIFCQLLVLLQVSCHQFEAHMNLFLLQVENVSLKVLVVKLHLKKLKKKWNNNLECKELHTSRKEHWR</sequence>
<name>A0A6M2E042_XENCH</name>